<dbReference type="InterPro" id="IPR036779">
    <property type="entry name" value="LysM_dom_sf"/>
</dbReference>
<dbReference type="RefSeq" id="WP_089608789.1">
    <property type="nucleotide sequence ID" value="NZ_CP022121.1"/>
</dbReference>
<dbReference type="SMART" id="SM00257">
    <property type="entry name" value="LysM"/>
    <property type="match status" value="4"/>
</dbReference>
<evidence type="ECO:0000256" key="1">
    <source>
        <dbReference type="SAM" id="MobiDB-lite"/>
    </source>
</evidence>
<protein>
    <submittedName>
        <fullName evidence="3">LysM peptidoglycan-binding domain-containing protein</fullName>
    </submittedName>
</protein>
<dbReference type="Gene3D" id="3.10.350.10">
    <property type="entry name" value="LysM domain"/>
    <property type="match status" value="4"/>
</dbReference>
<dbReference type="SUPFAM" id="SSF54106">
    <property type="entry name" value="LysM domain"/>
    <property type="match status" value="4"/>
</dbReference>
<evidence type="ECO:0000313" key="4">
    <source>
        <dbReference type="Proteomes" id="UP001524944"/>
    </source>
</evidence>
<feature type="domain" description="LysM" evidence="2">
    <location>
        <begin position="222"/>
        <end position="266"/>
    </location>
</feature>
<feature type="region of interest" description="Disordered" evidence="1">
    <location>
        <begin position="193"/>
        <end position="222"/>
    </location>
</feature>
<dbReference type="CDD" id="cd00118">
    <property type="entry name" value="LysM"/>
    <property type="match status" value="4"/>
</dbReference>
<dbReference type="PANTHER" id="PTHR33734">
    <property type="entry name" value="LYSM DOMAIN-CONTAINING GPI-ANCHORED PROTEIN 2"/>
    <property type="match status" value="1"/>
</dbReference>
<keyword evidence="4" id="KW-1185">Reference proteome</keyword>
<feature type="region of interest" description="Disordered" evidence="1">
    <location>
        <begin position="62"/>
        <end position="83"/>
    </location>
</feature>
<sequence length="268" mass="29707">MKIYFFKPGDTLYNIAQRFHTTVEELLTINKNLDLDRIFTYQPIMVPQYATARKTAPTEFIRTHDNPSLPQPEFGSSEELDAENARSPIRTYVVQPGDTLYTIAQRFGTTVNAIVTMNNIQNPDMIAPGLRLFIFTPGPTPSPTPAPTPTPTPRPPRTYIVQPGDTLYAIALRFGTTVDAIVNLNNIEDPDMIAPGQRLRIPQPTPTPSPTPTPTPTPRPPRTYIVRSGDTLYAIALRFGTTVDAIVDLNNIEDPDMIAPGQSLLIPR</sequence>
<name>A0ABT1Y2M7_9FIRM</name>
<feature type="domain" description="LysM" evidence="2">
    <location>
        <begin position="90"/>
        <end position="134"/>
    </location>
</feature>
<evidence type="ECO:0000259" key="2">
    <source>
        <dbReference type="PROSITE" id="PS51782"/>
    </source>
</evidence>
<reference evidence="3 4" key="1">
    <citation type="submission" date="2022-08" db="EMBL/GenBank/DDBJ databases">
        <title>Proteogenomics of the novel Dehalobacterium formicoaceticum strain EZ94 highlights a key role of methyltransferases during anaerobic dichloromethane degradation.</title>
        <authorList>
            <person name="Wasmund K."/>
        </authorList>
    </citation>
    <scope>NUCLEOTIDE SEQUENCE [LARGE SCALE GENOMIC DNA]</scope>
    <source>
        <strain evidence="3 4">EZ94</strain>
    </source>
</reference>
<feature type="domain" description="LysM" evidence="2">
    <location>
        <begin position="157"/>
        <end position="201"/>
    </location>
</feature>
<feature type="domain" description="LysM" evidence="2">
    <location>
        <begin position="2"/>
        <end position="46"/>
    </location>
</feature>
<evidence type="ECO:0000313" key="3">
    <source>
        <dbReference type="EMBL" id="MCR6545121.1"/>
    </source>
</evidence>
<dbReference type="InterPro" id="IPR018392">
    <property type="entry name" value="LysM"/>
</dbReference>
<feature type="compositionally biased region" description="Pro residues" evidence="1">
    <location>
        <begin position="203"/>
        <end position="221"/>
    </location>
</feature>
<dbReference type="Pfam" id="PF01476">
    <property type="entry name" value="LysM"/>
    <property type="match status" value="4"/>
</dbReference>
<gene>
    <name evidence="3" type="ORF">NVS47_06260</name>
</gene>
<dbReference type="PROSITE" id="PS51782">
    <property type="entry name" value="LYSM"/>
    <property type="match status" value="4"/>
</dbReference>
<comment type="caution">
    <text evidence="3">The sequence shown here is derived from an EMBL/GenBank/DDBJ whole genome shotgun (WGS) entry which is preliminary data.</text>
</comment>
<dbReference type="PANTHER" id="PTHR33734:SF22">
    <property type="entry name" value="MEMBRANE-BOUND LYTIC MUREIN TRANSGLYCOSYLASE D"/>
    <property type="match status" value="1"/>
</dbReference>
<organism evidence="3 4">
    <name type="scientific">Dehalobacterium formicoaceticum</name>
    <dbReference type="NCBI Taxonomy" id="51515"/>
    <lineage>
        <taxon>Bacteria</taxon>
        <taxon>Bacillati</taxon>
        <taxon>Bacillota</taxon>
        <taxon>Clostridia</taxon>
        <taxon>Eubacteriales</taxon>
        <taxon>Peptococcaceae</taxon>
        <taxon>Dehalobacterium</taxon>
    </lineage>
</organism>
<proteinExistence type="predicted"/>
<dbReference type="Proteomes" id="UP001524944">
    <property type="component" value="Unassembled WGS sequence"/>
</dbReference>
<dbReference type="EMBL" id="JANPWE010000002">
    <property type="protein sequence ID" value="MCR6545121.1"/>
    <property type="molecule type" value="Genomic_DNA"/>
</dbReference>
<accession>A0ABT1Y2M7</accession>